<comment type="caution">
    <text evidence="7">The sequence shown here is derived from an EMBL/GenBank/DDBJ whole genome shotgun (WGS) entry which is preliminary data.</text>
</comment>
<feature type="region of interest" description="Disordered" evidence="5">
    <location>
        <begin position="302"/>
        <end position="326"/>
    </location>
</feature>
<accession>A0A8S3ZEK5</accession>
<dbReference type="GO" id="GO:0000981">
    <property type="term" value="F:DNA-binding transcription factor activity, RNA polymerase II-specific"/>
    <property type="evidence" value="ECO:0007669"/>
    <property type="project" value="TreeGrafter"/>
</dbReference>
<dbReference type="GO" id="GO:0000977">
    <property type="term" value="F:RNA polymerase II transcription regulatory region sequence-specific DNA binding"/>
    <property type="evidence" value="ECO:0007669"/>
    <property type="project" value="TreeGrafter"/>
</dbReference>
<evidence type="ECO:0000256" key="5">
    <source>
        <dbReference type="SAM" id="MobiDB-lite"/>
    </source>
</evidence>
<dbReference type="InterPro" id="IPR050283">
    <property type="entry name" value="E-box_TF_Regulators"/>
</dbReference>
<dbReference type="Pfam" id="PF00010">
    <property type="entry name" value="HLH"/>
    <property type="match status" value="1"/>
</dbReference>
<dbReference type="GO" id="GO:0046983">
    <property type="term" value="F:protein dimerization activity"/>
    <property type="evidence" value="ECO:0007669"/>
    <property type="project" value="InterPro"/>
</dbReference>
<evidence type="ECO:0000256" key="1">
    <source>
        <dbReference type="ARBA" id="ARBA00004123"/>
    </source>
</evidence>
<dbReference type="SUPFAM" id="SSF47459">
    <property type="entry name" value="HLH, helix-loop-helix DNA-binding domain"/>
    <property type="match status" value="1"/>
</dbReference>
<dbReference type="SMART" id="SM00353">
    <property type="entry name" value="HLH"/>
    <property type="match status" value="1"/>
</dbReference>
<keyword evidence="4" id="KW-0539">Nucleus</keyword>
<feature type="compositionally biased region" description="Polar residues" evidence="5">
    <location>
        <begin position="409"/>
        <end position="429"/>
    </location>
</feature>
<dbReference type="PANTHER" id="PTHR23349:SF108">
    <property type="entry name" value="BHLH DOMAIN-CONTAINING PROTEIN"/>
    <property type="match status" value="1"/>
</dbReference>
<dbReference type="InterPro" id="IPR011598">
    <property type="entry name" value="bHLH_dom"/>
</dbReference>
<feature type="compositionally biased region" description="Polar residues" evidence="5">
    <location>
        <begin position="189"/>
        <end position="204"/>
    </location>
</feature>
<gene>
    <name evidence="7" type="ORF">CUNI_LOCUS12186</name>
</gene>
<dbReference type="OrthoDB" id="5976910at2759"/>
<dbReference type="GO" id="GO:0005634">
    <property type="term" value="C:nucleus"/>
    <property type="evidence" value="ECO:0007669"/>
    <property type="project" value="UniProtKB-SubCell"/>
</dbReference>
<dbReference type="EMBL" id="CAJHNH020002407">
    <property type="protein sequence ID" value="CAG5126628.1"/>
    <property type="molecule type" value="Genomic_DNA"/>
</dbReference>
<evidence type="ECO:0000256" key="3">
    <source>
        <dbReference type="ARBA" id="ARBA00023125"/>
    </source>
</evidence>
<dbReference type="AlphaFoldDB" id="A0A8S3ZEK5"/>
<protein>
    <recommendedName>
        <fullName evidence="6">BHLH domain-containing protein</fullName>
    </recommendedName>
</protein>
<feature type="domain" description="BHLH" evidence="6">
    <location>
        <begin position="111"/>
        <end position="163"/>
    </location>
</feature>
<sequence>MPAAIAMAGAKISPVLAASAKPPSSSSSSIHSTGTSVSTISIPVSAFHDPASNVITITPYIFVKTATVAEQMQALRQDKKIGKPLDQPSGALRVKRRTDLSKLGLPDAKPASVSRRNARERNRVKQVNLGFETLREHVPNGKKNKKMSKVQTLRSAAQYIKDLYMILHGELPALGSPTVIDENEPDSPIENSAYSVSDTDNDASLGSPEPKFQQFPSSQHCQQLEQLAAMDTDAIPTSPVSSVFAQNIILSSLPQHHQQQHKQAGQLQSQNQPAVVVKTEYVSVLQQQLSRGQIPLHDEVAKQIKQQQQAPHQQRQEQQLQQVQQQHTQRDQQQQLQQQQEQLVAFSPSALRRDPLTCTTALGFANASTIRDTAASALRFTELSPISMDDEQCDNYMEVSPEQMMVNAQDDSSSTTNTNKIGDSNQTDIPASPSLLRSYMSDVNMNIISTNIIGSHQNDFVALQHYYKSVRNEHFKNADSLFPFQTAEKNNIINTFLIGQNSNVVHSPAPSLSSTASSISSENDICASGHYDYDNLDGEALLDISNWISEICSQGMHLNGELITFVLVVTICSVLAPCRHGLLLNTAT</sequence>
<feature type="region of interest" description="Disordered" evidence="5">
    <location>
        <begin position="409"/>
        <end position="432"/>
    </location>
</feature>
<keyword evidence="3" id="KW-0238">DNA-binding</keyword>
<evidence type="ECO:0000313" key="8">
    <source>
        <dbReference type="Proteomes" id="UP000678393"/>
    </source>
</evidence>
<organism evidence="7 8">
    <name type="scientific">Candidula unifasciata</name>
    <dbReference type="NCBI Taxonomy" id="100452"/>
    <lineage>
        <taxon>Eukaryota</taxon>
        <taxon>Metazoa</taxon>
        <taxon>Spiralia</taxon>
        <taxon>Lophotrochozoa</taxon>
        <taxon>Mollusca</taxon>
        <taxon>Gastropoda</taxon>
        <taxon>Heterobranchia</taxon>
        <taxon>Euthyneura</taxon>
        <taxon>Panpulmonata</taxon>
        <taxon>Eupulmonata</taxon>
        <taxon>Stylommatophora</taxon>
        <taxon>Helicina</taxon>
        <taxon>Helicoidea</taxon>
        <taxon>Geomitridae</taxon>
        <taxon>Candidula</taxon>
    </lineage>
</organism>
<dbReference type="Gene3D" id="4.10.280.10">
    <property type="entry name" value="Helix-loop-helix DNA-binding domain"/>
    <property type="match status" value="1"/>
</dbReference>
<evidence type="ECO:0000256" key="4">
    <source>
        <dbReference type="ARBA" id="ARBA00023242"/>
    </source>
</evidence>
<name>A0A8S3ZEK5_9EUPU</name>
<evidence type="ECO:0000313" key="7">
    <source>
        <dbReference type="EMBL" id="CAG5126628.1"/>
    </source>
</evidence>
<proteinExistence type="predicted"/>
<feature type="region of interest" description="Disordered" evidence="5">
    <location>
        <begin position="180"/>
        <end position="215"/>
    </location>
</feature>
<evidence type="ECO:0000256" key="2">
    <source>
        <dbReference type="ARBA" id="ARBA00022902"/>
    </source>
</evidence>
<dbReference type="PROSITE" id="PS50888">
    <property type="entry name" value="BHLH"/>
    <property type="match status" value="1"/>
</dbReference>
<dbReference type="FunFam" id="4.10.280.10:FF:000029">
    <property type="entry name" value="Achaete-scute family bHLH transcription factor 1"/>
    <property type="match status" value="1"/>
</dbReference>
<reference evidence="7" key="1">
    <citation type="submission" date="2021-04" db="EMBL/GenBank/DDBJ databases">
        <authorList>
            <consortium name="Molecular Ecology Group"/>
        </authorList>
    </citation>
    <scope>NUCLEOTIDE SEQUENCE</scope>
</reference>
<dbReference type="InterPro" id="IPR036638">
    <property type="entry name" value="HLH_DNA-bd_sf"/>
</dbReference>
<dbReference type="CDD" id="cd19723">
    <property type="entry name" value="bHLH_TS_ASCL1_like"/>
    <property type="match status" value="1"/>
</dbReference>
<dbReference type="PANTHER" id="PTHR23349">
    <property type="entry name" value="BASIC HELIX-LOOP-HELIX TRANSCRIPTION FACTOR, TWIST"/>
    <property type="match status" value="1"/>
</dbReference>
<comment type="subcellular location">
    <subcellularLocation>
        <location evidence="1">Nucleus</location>
    </subcellularLocation>
</comment>
<dbReference type="GO" id="GO:0007399">
    <property type="term" value="P:nervous system development"/>
    <property type="evidence" value="ECO:0007669"/>
    <property type="project" value="UniProtKB-KW"/>
</dbReference>
<evidence type="ECO:0000259" key="6">
    <source>
        <dbReference type="PROSITE" id="PS50888"/>
    </source>
</evidence>
<dbReference type="Proteomes" id="UP000678393">
    <property type="component" value="Unassembled WGS sequence"/>
</dbReference>
<feature type="compositionally biased region" description="Low complexity" evidence="5">
    <location>
        <begin position="303"/>
        <end position="326"/>
    </location>
</feature>
<keyword evidence="8" id="KW-1185">Reference proteome</keyword>
<keyword evidence="2" id="KW-0524">Neurogenesis</keyword>